<dbReference type="PANTHER" id="PTHR14454:SF11">
    <property type="entry name" value="SERRANO, ISOFORM F"/>
    <property type="match status" value="1"/>
</dbReference>
<feature type="compositionally biased region" description="Basic residues" evidence="2">
    <location>
        <begin position="438"/>
        <end position="448"/>
    </location>
</feature>
<feature type="compositionally biased region" description="Low complexity" evidence="2">
    <location>
        <begin position="493"/>
        <end position="521"/>
    </location>
</feature>
<keyword evidence="5" id="KW-1185">Reference proteome</keyword>
<feature type="compositionally biased region" description="Polar residues" evidence="2">
    <location>
        <begin position="391"/>
        <end position="411"/>
    </location>
</feature>
<organism evidence="4 5">
    <name type="scientific">Polypedilum vanderplanki</name>
    <name type="common">Sleeping chironomid midge</name>
    <dbReference type="NCBI Taxonomy" id="319348"/>
    <lineage>
        <taxon>Eukaryota</taxon>
        <taxon>Metazoa</taxon>
        <taxon>Ecdysozoa</taxon>
        <taxon>Arthropoda</taxon>
        <taxon>Hexapoda</taxon>
        <taxon>Insecta</taxon>
        <taxon>Pterygota</taxon>
        <taxon>Neoptera</taxon>
        <taxon>Endopterygota</taxon>
        <taxon>Diptera</taxon>
        <taxon>Nematocera</taxon>
        <taxon>Chironomoidea</taxon>
        <taxon>Chironomidae</taxon>
        <taxon>Chironominae</taxon>
        <taxon>Polypedilum</taxon>
        <taxon>Polypedilum</taxon>
    </lineage>
</organism>
<dbReference type="Pfam" id="PF12736">
    <property type="entry name" value="CABIT"/>
    <property type="match status" value="1"/>
</dbReference>
<dbReference type="InterPro" id="IPR025946">
    <property type="entry name" value="CABIT_dom"/>
</dbReference>
<protein>
    <recommendedName>
        <fullName evidence="3">CABIT domain-containing protein</fullName>
    </recommendedName>
</protein>
<feature type="domain" description="CABIT" evidence="3">
    <location>
        <begin position="29"/>
        <end position="276"/>
    </location>
</feature>
<gene>
    <name evidence="4" type="ORF">PVAND_008795</name>
</gene>
<feature type="region of interest" description="Disordered" evidence="2">
    <location>
        <begin position="578"/>
        <end position="608"/>
    </location>
</feature>
<evidence type="ECO:0000259" key="3">
    <source>
        <dbReference type="Pfam" id="PF12736"/>
    </source>
</evidence>
<comment type="caution">
    <text evidence="4">The sequence shown here is derived from an EMBL/GenBank/DDBJ whole genome shotgun (WGS) entry which is preliminary data.</text>
</comment>
<dbReference type="AlphaFoldDB" id="A0A9J6CAX6"/>
<proteinExistence type="predicted"/>
<sequence length="637" mass="72099">MASDSQIVLAASRFEETAMHLRDFSRVKMPMVAKITKGQHCGILGVPSLSSPNLCNTALFLHAGKNIQIVAQPIKIKEGKKTTSVGSKVILIPDTYNGYFELLSEEGRSTKPFENVLELSRRRNLREKVIVRESFVIRLNNTNKTLNAGEILTPISDDGKFLQCKTSKNQLISLPLDCKAKFSPLAKEKEDSISGVHTVKNLLKKRMPLIVRLIHGLPPKSLKSSFVPEFRLLGFIEVENNVFALPLQKDIELISIPLNTKLKMQCVKNMSQLENFTEFKRLLEKSIRQLQDVKSRLQVIDLKLYDKDGNNKKECDLVTENLLANGYVLKKSASNSLEAMPLEQQSSNKNIQQSNVSAYEYDEIDQIYDYVRGLASLPKNLNFESLSETSPIHHNKLPQSQTQKCTATDVRQTGKVVNSPRYSSPQDSSLHKRETTNHHHHHHNHHHNLFNSDSWIKHELLEKPIPPTIKTIPSKKQLTQKRPTLIFARTNNSHGSKVPSSSSPPHQPQKESSSSAELSPQSPLFHIRYKGIGSLNNLHQTASDVVVSQSQRAPSKPHVIHHNTYSFKNFNSHDKNYELKKSSSTGTTNLKKYDTLDSSTSSNSKTHSRSVNLGIFDLWQKKAHKNKNKYYDRTLYL</sequence>
<reference evidence="4" key="1">
    <citation type="submission" date="2021-03" db="EMBL/GenBank/DDBJ databases">
        <title>Chromosome level genome of the anhydrobiotic midge Polypedilum vanderplanki.</title>
        <authorList>
            <person name="Yoshida Y."/>
            <person name="Kikawada T."/>
            <person name="Gusev O."/>
        </authorList>
    </citation>
    <scope>NUCLEOTIDE SEQUENCE</scope>
    <source>
        <strain evidence="4">NIAS01</strain>
        <tissue evidence="4">Whole body or cell culture</tissue>
    </source>
</reference>
<dbReference type="OrthoDB" id="6077228at2759"/>
<dbReference type="PANTHER" id="PTHR14454">
    <property type="entry name" value="GRB2-ASSOCIATED AND REGULATOR OF MAPK PROTEIN FAMILY MEMBER"/>
    <property type="match status" value="1"/>
</dbReference>
<feature type="region of interest" description="Disordered" evidence="2">
    <location>
        <begin position="490"/>
        <end position="521"/>
    </location>
</feature>
<feature type="compositionally biased region" description="Low complexity" evidence="2">
    <location>
        <begin position="596"/>
        <end position="605"/>
    </location>
</feature>
<name>A0A9J6CAX6_POLVA</name>
<evidence type="ECO:0000313" key="5">
    <source>
        <dbReference type="Proteomes" id="UP001107558"/>
    </source>
</evidence>
<evidence type="ECO:0000256" key="1">
    <source>
        <dbReference type="ARBA" id="ARBA00022553"/>
    </source>
</evidence>
<feature type="region of interest" description="Disordered" evidence="2">
    <location>
        <begin position="391"/>
        <end position="450"/>
    </location>
</feature>
<dbReference type="EMBL" id="JADBJN010000002">
    <property type="protein sequence ID" value="KAG5679210.1"/>
    <property type="molecule type" value="Genomic_DNA"/>
</dbReference>
<dbReference type="Proteomes" id="UP001107558">
    <property type="component" value="Chromosome 2"/>
</dbReference>
<dbReference type="InterPro" id="IPR052281">
    <property type="entry name" value="GAREM"/>
</dbReference>
<accession>A0A9J6CAX6</accession>
<evidence type="ECO:0000313" key="4">
    <source>
        <dbReference type="EMBL" id="KAG5679210.1"/>
    </source>
</evidence>
<keyword evidence="1" id="KW-0597">Phosphoprotein</keyword>
<evidence type="ECO:0000256" key="2">
    <source>
        <dbReference type="SAM" id="MobiDB-lite"/>
    </source>
</evidence>